<dbReference type="InterPro" id="IPR009781">
    <property type="entry name" value="DUF1345"/>
</dbReference>
<feature type="transmembrane region" description="Helical" evidence="1">
    <location>
        <begin position="80"/>
        <end position="99"/>
    </location>
</feature>
<gene>
    <name evidence="2" type="ORF">H8M03_09150</name>
</gene>
<keyword evidence="3" id="KW-1185">Reference proteome</keyword>
<dbReference type="Proteomes" id="UP000515861">
    <property type="component" value="Chromosome"/>
</dbReference>
<feature type="transmembrane region" description="Helical" evidence="1">
    <location>
        <begin position="111"/>
        <end position="133"/>
    </location>
</feature>
<dbReference type="RefSeq" id="WP_187479141.1">
    <property type="nucleotide sequence ID" value="NZ_CP060697.1"/>
</dbReference>
<feature type="transmembrane region" description="Helical" evidence="1">
    <location>
        <begin position="154"/>
        <end position="172"/>
    </location>
</feature>
<dbReference type="Pfam" id="PF07077">
    <property type="entry name" value="DUF1345"/>
    <property type="match status" value="1"/>
</dbReference>
<dbReference type="KEGG" id="ssau:H8M03_09150"/>
<dbReference type="AlphaFoldDB" id="A0A7G9L0N7"/>
<keyword evidence="1" id="KW-1133">Transmembrane helix</keyword>
<organism evidence="2 3">
    <name type="scientific">Sphingomonas sabuli</name>
    <dbReference type="NCBI Taxonomy" id="2764186"/>
    <lineage>
        <taxon>Bacteria</taxon>
        <taxon>Pseudomonadati</taxon>
        <taxon>Pseudomonadota</taxon>
        <taxon>Alphaproteobacteria</taxon>
        <taxon>Sphingomonadales</taxon>
        <taxon>Sphingomonadaceae</taxon>
        <taxon>Sphingomonas</taxon>
    </lineage>
</organism>
<evidence type="ECO:0000313" key="2">
    <source>
        <dbReference type="EMBL" id="QNM82186.1"/>
    </source>
</evidence>
<reference evidence="2 3" key="1">
    <citation type="submission" date="2020-08" db="EMBL/GenBank/DDBJ databases">
        <title>Sphingomonas sp. sand1-3 16S ribosomal RNA gene Genome sequencing and assembly.</title>
        <authorList>
            <person name="Kang M."/>
        </authorList>
    </citation>
    <scope>NUCLEOTIDE SEQUENCE [LARGE SCALE GENOMIC DNA]</scope>
    <source>
        <strain evidence="3">sand1-3</strain>
    </source>
</reference>
<evidence type="ECO:0000313" key="3">
    <source>
        <dbReference type="Proteomes" id="UP000515861"/>
    </source>
</evidence>
<sequence>MAARKARGNRIAPPHFIAFGVVIALATPLAAQVLPLTKAVMLGFDLAALAFLATCVPLLRIRSALKIEKLAVTYDANRTLLLGLTGIVTTVLLVVMGVQTVGGTPEPATKVLILSTVVLAWLFSNSVYALHYAHLAYIHPSKGCYGLNFPETKLPLYWDFVYFAFTLGMTFQTSDVEITNERIRRVVTVHSFAAFVFNIGILAFTISVIGN</sequence>
<keyword evidence="1" id="KW-0472">Membrane</keyword>
<evidence type="ECO:0000256" key="1">
    <source>
        <dbReference type="SAM" id="Phobius"/>
    </source>
</evidence>
<accession>A0A7G9L0N7</accession>
<feature type="transmembrane region" description="Helical" evidence="1">
    <location>
        <begin position="41"/>
        <end position="59"/>
    </location>
</feature>
<keyword evidence="1" id="KW-0812">Transmembrane</keyword>
<protein>
    <submittedName>
        <fullName evidence="2">DUF1345 domain-containing protein</fullName>
    </submittedName>
</protein>
<proteinExistence type="predicted"/>
<feature type="transmembrane region" description="Helical" evidence="1">
    <location>
        <begin position="192"/>
        <end position="210"/>
    </location>
</feature>
<dbReference type="EMBL" id="CP060697">
    <property type="protein sequence ID" value="QNM82186.1"/>
    <property type="molecule type" value="Genomic_DNA"/>
</dbReference>
<name>A0A7G9L0N7_9SPHN</name>